<gene>
    <name evidence="5" type="ORF">L618_004800000180</name>
</gene>
<protein>
    <submittedName>
        <fullName evidence="5">Response regulator containing a CheY-like receiver domain and an HTH DNA-binding domain</fullName>
    </submittedName>
</protein>
<dbReference type="PROSITE" id="PS00622">
    <property type="entry name" value="HTH_LUXR_1"/>
    <property type="match status" value="1"/>
</dbReference>
<keyword evidence="1" id="KW-0805">Transcription regulation</keyword>
<dbReference type="GO" id="GO:0006355">
    <property type="term" value="P:regulation of DNA-templated transcription"/>
    <property type="evidence" value="ECO:0007669"/>
    <property type="project" value="InterPro"/>
</dbReference>
<evidence type="ECO:0000256" key="2">
    <source>
        <dbReference type="ARBA" id="ARBA00023125"/>
    </source>
</evidence>
<evidence type="ECO:0000313" key="5">
    <source>
        <dbReference type="EMBL" id="TWH10021.1"/>
    </source>
</evidence>
<reference evidence="5 6" key="1">
    <citation type="submission" date="2019-07" db="EMBL/GenBank/DDBJ databases">
        <title>Genome sequencing of lignin-degrading bacterial isolates.</title>
        <authorList>
            <person name="Gladden J."/>
        </authorList>
    </citation>
    <scope>NUCLEOTIDE SEQUENCE [LARGE SCALE GENOMIC DNA]</scope>
    <source>
        <strain evidence="5 6">J45</strain>
    </source>
</reference>
<dbReference type="Proteomes" id="UP000317573">
    <property type="component" value="Unassembled WGS sequence"/>
</dbReference>
<dbReference type="InterPro" id="IPR016032">
    <property type="entry name" value="Sig_transdc_resp-reg_C-effctor"/>
</dbReference>
<proteinExistence type="predicted"/>
<dbReference type="InterPro" id="IPR029016">
    <property type="entry name" value="GAF-like_dom_sf"/>
</dbReference>
<accession>A0A562DK81</accession>
<evidence type="ECO:0000256" key="3">
    <source>
        <dbReference type="ARBA" id="ARBA00023163"/>
    </source>
</evidence>
<sequence length="376" mass="41682">MIISTRSFELAEQAIAELRELLGSEPNLDSLASDEPDPTTVRTFAVRQLHESTLSPEQTIRLAELVMRLDAARQDDISRRLRVHTEQFETLYHAVRAIHTGTNQIARTVTQELCTNLGYGKAMFSVVHGSTWSPIALAVNPDLSGDFRELIEAIDGRKISLREAPREAELVRRRRPYAVDAADTYRHTYRPLIDLSRPAGYIAVPVVVGSRAVAMIHVDRQNDGLTDTDVHIVGTLAAVCASSKERADLRRQIHACNEHVDAEIQRLTRALRHLEHTPVTIPELGTREPSSPDMATFDTQPQDRIIPRAQTLTTRERDVLTLMASGATNAAISRQLCISEATVKSHVQRIFKKLGASTRAEVAALYANAKRVPGAS</sequence>
<dbReference type="SMART" id="SM00065">
    <property type="entry name" value="GAF"/>
    <property type="match status" value="1"/>
</dbReference>
<dbReference type="AlphaFoldDB" id="A0A562DK81"/>
<dbReference type="PRINTS" id="PR00038">
    <property type="entry name" value="HTHLUXR"/>
</dbReference>
<dbReference type="SUPFAM" id="SSF55781">
    <property type="entry name" value="GAF domain-like"/>
    <property type="match status" value="1"/>
</dbReference>
<name>A0A562DK81_RHORH</name>
<evidence type="ECO:0000259" key="4">
    <source>
        <dbReference type="PROSITE" id="PS50043"/>
    </source>
</evidence>
<dbReference type="Gene3D" id="1.10.10.10">
    <property type="entry name" value="Winged helix-like DNA-binding domain superfamily/Winged helix DNA-binding domain"/>
    <property type="match status" value="1"/>
</dbReference>
<dbReference type="InterPro" id="IPR036388">
    <property type="entry name" value="WH-like_DNA-bd_sf"/>
</dbReference>
<dbReference type="PANTHER" id="PTHR44688">
    <property type="entry name" value="DNA-BINDING TRANSCRIPTIONAL ACTIVATOR DEVR_DOSR"/>
    <property type="match status" value="1"/>
</dbReference>
<keyword evidence="3" id="KW-0804">Transcription</keyword>
<dbReference type="SUPFAM" id="SSF46894">
    <property type="entry name" value="C-terminal effector domain of the bipartite response regulators"/>
    <property type="match status" value="1"/>
</dbReference>
<dbReference type="Pfam" id="PF01590">
    <property type="entry name" value="GAF"/>
    <property type="match status" value="1"/>
</dbReference>
<dbReference type="PROSITE" id="PS50043">
    <property type="entry name" value="HTH_LUXR_2"/>
    <property type="match status" value="1"/>
</dbReference>
<dbReference type="PANTHER" id="PTHR44688:SF16">
    <property type="entry name" value="DNA-BINDING TRANSCRIPTIONAL ACTIVATOR DEVR_DOSR"/>
    <property type="match status" value="1"/>
</dbReference>
<organism evidence="5 6">
    <name type="scientific">Rhodococcus rhodochrous J45</name>
    <dbReference type="NCBI Taxonomy" id="935266"/>
    <lineage>
        <taxon>Bacteria</taxon>
        <taxon>Bacillati</taxon>
        <taxon>Actinomycetota</taxon>
        <taxon>Actinomycetes</taxon>
        <taxon>Mycobacteriales</taxon>
        <taxon>Nocardiaceae</taxon>
        <taxon>Rhodococcus</taxon>
    </lineage>
</organism>
<dbReference type="InterPro" id="IPR000792">
    <property type="entry name" value="Tscrpt_reg_LuxR_C"/>
</dbReference>
<feature type="domain" description="HTH luxR-type" evidence="4">
    <location>
        <begin position="305"/>
        <end position="371"/>
    </location>
</feature>
<dbReference type="InterPro" id="IPR003018">
    <property type="entry name" value="GAF"/>
</dbReference>
<dbReference type="GO" id="GO:0003677">
    <property type="term" value="F:DNA binding"/>
    <property type="evidence" value="ECO:0007669"/>
    <property type="project" value="UniProtKB-KW"/>
</dbReference>
<dbReference type="EMBL" id="VLJT01000048">
    <property type="protein sequence ID" value="TWH10021.1"/>
    <property type="molecule type" value="Genomic_DNA"/>
</dbReference>
<evidence type="ECO:0000256" key="1">
    <source>
        <dbReference type="ARBA" id="ARBA00023015"/>
    </source>
</evidence>
<dbReference type="Pfam" id="PF00196">
    <property type="entry name" value="GerE"/>
    <property type="match status" value="1"/>
</dbReference>
<dbReference type="CDD" id="cd06170">
    <property type="entry name" value="LuxR_C_like"/>
    <property type="match status" value="1"/>
</dbReference>
<keyword evidence="2 5" id="KW-0238">DNA-binding</keyword>
<dbReference type="Gene3D" id="3.30.450.40">
    <property type="match status" value="1"/>
</dbReference>
<comment type="caution">
    <text evidence="5">The sequence shown here is derived from an EMBL/GenBank/DDBJ whole genome shotgun (WGS) entry which is preliminary data.</text>
</comment>
<evidence type="ECO:0000313" key="6">
    <source>
        <dbReference type="Proteomes" id="UP000317573"/>
    </source>
</evidence>
<dbReference type="SMART" id="SM00421">
    <property type="entry name" value="HTH_LUXR"/>
    <property type="match status" value="1"/>
</dbReference>